<gene>
    <name evidence="2" type="ORF">DB769_18065</name>
</gene>
<name>A0AAQ0YN66_XANPE</name>
<protein>
    <submittedName>
        <fullName evidence="2">Demethoxyubiquinone hydroxylase family protein</fullName>
    </submittedName>
</protein>
<feature type="non-terminal residue" evidence="2">
    <location>
        <position position="36"/>
    </location>
</feature>
<dbReference type="AlphaFoldDB" id="A0AAQ0YN66"/>
<dbReference type="EMBL" id="PUUL01000112">
    <property type="protein sequence ID" value="RXD50895.1"/>
    <property type="molecule type" value="Genomic_DNA"/>
</dbReference>
<proteinExistence type="predicted"/>
<evidence type="ECO:0000313" key="2">
    <source>
        <dbReference type="EMBL" id="RXD50895.1"/>
    </source>
</evidence>
<evidence type="ECO:0000256" key="1">
    <source>
        <dbReference type="SAM" id="MobiDB-lite"/>
    </source>
</evidence>
<comment type="caution">
    <text evidence="2">The sequence shown here is derived from an EMBL/GenBank/DDBJ whole genome shotgun (WGS) entry which is preliminary data.</text>
</comment>
<sequence length="36" mass="3748">MYGTFGGGASCSNNRAMAVGSTAERGQSRRMTQIPP</sequence>
<feature type="region of interest" description="Disordered" evidence="1">
    <location>
        <begin position="1"/>
        <end position="36"/>
    </location>
</feature>
<accession>A0AAQ0YN66</accession>
<evidence type="ECO:0000313" key="3">
    <source>
        <dbReference type="Proteomes" id="UP000289372"/>
    </source>
</evidence>
<dbReference type="Proteomes" id="UP000289372">
    <property type="component" value="Unassembled WGS sequence"/>
</dbReference>
<organism evidence="2 3">
    <name type="scientific">Xanthomonas perforans</name>
    <dbReference type="NCBI Taxonomy" id="442694"/>
    <lineage>
        <taxon>Bacteria</taxon>
        <taxon>Pseudomonadati</taxon>
        <taxon>Pseudomonadota</taxon>
        <taxon>Gammaproteobacteria</taxon>
        <taxon>Lysobacterales</taxon>
        <taxon>Lysobacteraceae</taxon>
        <taxon>Xanthomonas</taxon>
    </lineage>
</organism>
<reference evidence="2 3" key="1">
    <citation type="submission" date="2018-02" db="EMBL/GenBank/DDBJ databases">
        <title>Characterization of Xanthomonas diversity in transplant houses and field plants.</title>
        <authorList>
            <person name="Abrahamian P."/>
            <person name="Timilsina S."/>
            <person name="Minsavage G.V."/>
            <person name="Goss E.M."/>
            <person name="Jones J.B."/>
            <person name="Vallad G.E."/>
        </authorList>
    </citation>
    <scope>NUCLEOTIDE SEQUENCE [LARGE SCALE GENOMIC DNA]</scope>
    <source>
        <strain evidence="2 3">GEV2132</strain>
    </source>
</reference>